<feature type="transmembrane region" description="Helical" evidence="3">
    <location>
        <begin position="89"/>
        <end position="108"/>
    </location>
</feature>
<evidence type="ECO:0000313" key="5">
    <source>
        <dbReference type="EMBL" id="GFR44096.1"/>
    </source>
</evidence>
<dbReference type="AlphaFoldDB" id="A0AAD3DLL3"/>
<keyword evidence="2 3" id="KW-0472">Membrane</keyword>
<keyword evidence="3" id="KW-1133">Transmembrane helix</keyword>
<evidence type="ECO:0000256" key="2">
    <source>
        <dbReference type="ARBA" id="ARBA00023136"/>
    </source>
</evidence>
<sequence>MAIGAGAGGTASPPIGAPRILGFNPDGRIVYNLPLLMRYDGIGTPCFHENYSLSLEGRLPREVYNDILEQLNAALAYHHDLFATSVGSYLYLSLTVLTLGLFAPYLLYKRHKRELALEAAVRSINARYAASGINLRHNVAAARKHSAAIAAARAAEEAHGGAPWTWQVDLEVACSV</sequence>
<proteinExistence type="predicted"/>
<name>A0AAD3DLL3_9CHLO</name>
<organism evidence="5 6">
    <name type="scientific">Astrephomene gubernaculifera</name>
    <dbReference type="NCBI Taxonomy" id="47775"/>
    <lineage>
        <taxon>Eukaryota</taxon>
        <taxon>Viridiplantae</taxon>
        <taxon>Chlorophyta</taxon>
        <taxon>core chlorophytes</taxon>
        <taxon>Chlorophyceae</taxon>
        <taxon>CS clade</taxon>
        <taxon>Chlamydomonadales</taxon>
        <taxon>Astrephomenaceae</taxon>
        <taxon>Astrephomene</taxon>
    </lineage>
</organism>
<accession>A0AAD3DLL3</accession>
<comment type="subcellular location">
    <subcellularLocation>
        <location evidence="1">Membrane</location>
    </subcellularLocation>
</comment>
<feature type="domain" description="Golgin subfamily A member 7/ERF4" evidence="4">
    <location>
        <begin position="42"/>
        <end position="136"/>
    </location>
</feature>
<keyword evidence="3" id="KW-0812">Transmembrane</keyword>
<dbReference type="Pfam" id="PF10256">
    <property type="entry name" value="Erf4"/>
    <property type="match status" value="1"/>
</dbReference>
<protein>
    <recommendedName>
        <fullName evidence="4">Golgin subfamily A member 7/ERF4 domain-containing protein</fullName>
    </recommendedName>
</protein>
<comment type="caution">
    <text evidence="5">The sequence shown here is derived from an EMBL/GenBank/DDBJ whole genome shotgun (WGS) entry which is preliminary data.</text>
</comment>
<evidence type="ECO:0000313" key="6">
    <source>
        <dbReference type="Proteomes" id="UP001054857"/>
    </source>
</evidence>
<dbReference type="EMBL" id="BMAR01000007">
    <property type="protein sequence ID" value="GFR44096.1"/>
    <property type="molecule type" value="Genomic_DNA"/>
</dbReference>
<evidence type="ECO:0000259" key="4">
    <source>
        <dbReference type="Pfam" id="PF10256"/>
    </source>
</evidence>
<evidence type="ECO:0000256" key="3">
    <source>
        <dbReference type="SAM" id="Phobius"/>
    </source>
</evidence>
<evidence type="ECO:0000256" key="1">
    <source>
        <dbReference type="ARBA" id="ARBA00004370"/>
    </source>
</evidence>
<dbReference type="GO" id="GO:0016020">
    <property type="term" value="C:membrane"/>
    <property type="evidence" value="ECO:0007669"/>
    <property type="project" value="UniProtKB-SubCell"/>
</dbReference>
<dbReference type="InterPro" id="IPR019383">
    <property type="entry name" value="Golgin_A_7/ERF4"/>
</dbReference>
<dbReference type="Proteomes" id="UP001054857">
    <property type="component" value="Unassembled WGS sequence"/>
</dbReference>
<keyword evidence="6" id="KW-1185">Reference proteome</keyword>
<gene>
    <name evidence="5" type="ORF">Agub_g5256</name>
</gene>
<reference evidence="5 6" key="1">
    <citation type="journal article" date="2021" name="Sci. Rep.">
        <title>Genome sequencing of the multicellular alga Astrephomene provides insights into convergent evolution of germ-soma differentiation.</title>
        <authorList>
            <person name="Yamashita S."/>
            <person name="Yamamoto K."/>
            <person name="Matsuzaki R."/>
            <person name="Suzuki S."/>
            <person name="Yamaguchi H."/>
            <person name="Hirooka S."/>
            <person name="Minakuchi Y."/>
            <person name="Miyagishima S."/>
            <person name="Kawachi M."/>
            <person name="Toyoda A."/>
            <person name="Nozaki H."/>
        </authorList>
    </citation>
    <scope>NUCLEOTIDE SEQUENCE [LARGE SCALE GENOMIC DNA]</scope>
    <source>
        <strain evidence="5 6">NIES-4017</strain>
    </source>
</reference>